<dbReference type="PROSITE" id="PS50920">
    <property type="entry name" value="SOLCAR"/>
    <property type="match status" value="1"/>
</dbReference>
<evidence type="ECO:0000256" key="8">
    <source>
        <dbReference type="ARBA" id="ARBA00023136"/>
    </source>
</evidence>
<evidence type="ECO:0000256" key="1">
    <source>
        <dbReference type="ARBA" id="ARBA00004225"/>
    </source>
</evidence>
<proteinExistence type="inferred from homology"/>
<dbReference type="Gramene" id="Kaladp0039s0205.1.v1.1">
    <property type="protein sequence ID" value="Kaladp0039s0205.1.v1.1"/>
    <property type="gene ID" value="Kaladp0039s0205.v1.1"/>
</dbReference>
<evidence type="ECO:0000256" key="2">
    <source>
        <dbReference type="ARBA" id="ARBA00006375"/>
    </source>
</evidence>
<evidence type="ECO:0000313" key="11">
    <source>
        <dbReference type="Proteomes" id="UP000594263"/>
    </source>
</evidence>
<dbReference type="Gene3D" id="1.50.40.10">
    <property type="entry name" value="Mitochondrial carrier domain"/>
    <property type="match status" value="1"/>
</dbReference>
<dbReference type="GO" id="GO:0000064">
    <property type="term" value="F:L-ornithine transmembrane transporter activity"/>
    <property type="evidence" value="ECO:0007669"/>
    <property type="project" value="TreeGrafter"/>
</dbReference>
<evidence type="ECO:0000256" key="9">
    <source>
        <dbReference type="PROSITE-ProRule" id="PRU00282"/>
    </source>
</evidence>
<dbReference type="Proteomes" id="UP000594263">
    <property type="component" value="Unplaced"/>
</dbReference>
<dbReference type="InterPro" id="IPR050567">
    <property type="entry name" value="Mitochondrial_Carrier"/>
</dbReference>
<evidence type="ECO:0000256" key="6">
    <source>
        <dbReference type="ARBA" id="ARBA00022989"/>
    </source>
</evidence>
<accession>A0A7N0TK20</accession>
<name>A0A7N0TK20_KALFE</name>
<evidence type="ECO:0000256" key="5">
    <source>
        <dbReference type="ARBA" id="ARBA00022737"/>
    </source>
</evidence>
<organism evidence="10 11">
    <name type="scientific">Kalanchoe fedtschenkoi</name>
    <name type="common">Lavender scallops</name>
    <name type="synonym">South American air plant</name>
    <dbReference type="NCBI Taxonomy" id="63787"/>
    <lineage>
        <taxon>Eukaryota</taxon>
        <taxon>Viridiplantae</taxon>
        <taxon>Streptophyta</taxon>
        <taxon>Embryophyta</taxon>
        <taxon>Tracheophyta</taxon>
        <taxon>Spermatophyta</taxon>
        <taxon>Magnoliopsida</taxon>
        <taxon>eudicotyledons</taxon>
        <taxon>Gunneridae</taxon>
        <taxon>Pentapetalae</taxon>
        <taxon>Saxifragales</taxon>
        <taxon>Crassulaceae</taxon>
        <taxon>Kalanchoe</taxon>
    </lineage>
</organism>
<comment type="similarity">
    <text evidence="2">Belongs to the mitochondrial carrier (TC 2.A.29) family.</text>
</comment>
<evidence type="ECO:0000256" key="7">
    <source>
        <dbReference type="ARBA" id="ARBA00023128"/>
    </source>
</evidence>
<evidence type="ECO:0000256" key="3">
    <source>
        <dbReference type="ARBA" id="ARBA00022448"/>
    </source>
</evidence>
<comment type="subcellular location">
    <subcellularLocation>
        <location evidence="1">Mitochondrion membrane</location>
        <topology evidence="1">Multi-pass membrane protein</topology>
    </subcellularLocation>
</comment>
<evidence type="ECO:0000313" key="10">
    <source>
        <dbReference type="EnsemblPlants" id="Kaladp0039s0205.1.v1.1"/>
    </source>
</evidence>
<dbReference type="PANTHER" id="PTHR45624:SF15">
    <property type="entry name" value="MITOCHONDRIAL ARGININE TRANSPORTER BAC1"/>
    <property type="match status" value="1"/>
</dbReference>
<keyword evidence="3" id="KW-0813">Transport</keyword>
<dbReference type="InterPro" id="IPR023395">
    <property type="entry name" value="MCP_dom_sf"/>
</dbReference>
<protein>
    <submittedName>
        <fullName evidence="10">Uncharacterized protein</fullName>
    </submittedName>
</protein>
<sequence length="242" mass="26229">MPASLGDVDTTRKYFGRDVSVAVTVASVVEHFLSVGYRQGVDQVKLQKRNTEAHGVRKKNALDCTARKDRQSEGVSFAYRRATSSYVGVAFVSSLLFGIYSSTKQKLQHMGGESQSGRPQLEVMVPSASFGGAIISFVLCSSELLKVIEVMQVQGTDSEVPKRSRYCGSLDCALKTMKDEGESIGTVRYCMLPQLESISADHYSFADVGIGLLSGGLGGVATNIQTSPDKHSMRNPLRIRGF</sequence>
<dbReference type="InterPro" id="IPR018108">
    <property type="entry name" value="MCP_transmembrane"/>
</dbReference>
<reference evidence="10" key="1">
    <citation type="submission" date="2021-01" db="UniProtKB">
        <authorList>
            <consortium name="EnsemblPlants"/>
        </authorList>
    </citation>
    <scope>IDENTIFICATION</scope>
</reference>
<keyword evidence="6" id="KW-1133">Transmembrane helix</keyword>
<keyword evidence="5" id="KW-0677">Repeat</keyword>
<dbReference type="PANTHER" id="PTHR45624">
    <property type="entry name" value="MITOCHONDRIAL BASIC AMINO ACIDS TRANSPORTER-RELATED"/>
    <property type="match status" value="1"/>
</dbReference>
<dbReference type="GO" id="GO:1990575">
    <property type="term" value="P:mitochondrial L-ornithine transmembrane transport"/>
    <property type="evidence" value="ECO:0007669"/>
    <property type="project" value="TreeGrafter"/>
</dbReference>
<dbReference type="AlphaFoldDB" id="A0A7N0TK20"/>
<dbReference type="SUPFAM" id="SSF103506">
    <property type="entry name" value="Mitochondrial carrier"/>
    <property type="match status" value="1"/>
</dbReference>
<keyword evidence="7" id="KW-0496">Mitochondrion</keyword>
<keyword evidence="11" id="KW-1185">Reference proteome</keyword>
<keyword evidence="4 9" id="KW-0812">Transmembrane</keyword>
<keyword evidence="8 9" id="KW-0472">Membrane</keyword>
<dbReference type="EnsemblPlants" id="Kaladp0039s0205.1.v1.1">
    <property type="protein sequence ID" value="Kaladp0039s0205.1.v1.1"/>
    <property type="gene ID" value="Kaladp0039s0205.v1.1"/>
</dbReference>
<dbReference type="GO" id="GO:0031966">
    <property type="term" value="C:mitochondrial membrane"/>
    <property type="evidence" value="ECO:0007669"/>
    <property type="project" value="UniProtKB-SubCell"/>
</dbReference>
<feature type="repeat" description="Solcar" evidence="9">
    <location>
        <begin position="18"/>
        <end position="106"/>
    </location>
</feature>
<evidence type="ECO:0000256" key="4">
    <source>
        <dbReference type="ARBA" id="ARBA00022692"/>
    </source>
</evidence>